<evidence type="ECO:0000313" key="3">
    <source>
        <dbReference type="Proteomes" id="UP000321129"/>
    </source>
</evidence>
<dbReference type="Proteomes" id="UP000321129">
    <property type="component" value="Unassembled WGS sequence"/>
</dbReference>
<accession>A0A5C6U489</accession>
<dbReference type="EMBL" id="VOPY01000004">
    <property type="protein sequence ID" value="TXC67792.1"/>
    <property type="molecule type" value="Genomic_DNA"/>
</dbReference>
<keyword evidence="2" id="KW-0418">Kinase</keyword>
<dbReference type="InterPro" id="IPR001206">
    <property type="entry name" value="Diacylglycerol_kinase_cat_dom"/>
</dbReference>
<reference evidence="2 3" key="1">
    <citation type="submission" date="2019-08" db="EMBL/GenBank/DDBJ databases">
        <title>Sphingorhabdus soil sp. nov., isolated from arctic soil.</title>
        <authorList>
            <person name="Liu Y."/>
        </authorList>
    </citation>
    <scope>NUCLEOTIDE SEQUENCE [LARGE SCALE GENOMIC DNA]</scope>
    <source>
        <strain evidence="2 3">D-2Q-5-6</strain>
    </source>
</reference>
<sequence>MRAIAIRSMFLPLIMALSRDHDVIPSMRKTWLIVNIDSGSYDATACDRVGDALAAKGWPCDRVVQFPQDDLPDRAMLEREGVDTIAIYTGDGTINSLASALEGWAGELLVLPGGTLNLLSKKLHGDRSVEDIVADLDGARTVRPPVIRGGGITALVGVIVGPTTVWGEVREQARHLDVSALVETVPNAVSETFGDDSVRLAGAEQGYPALNLTPLEDRIFVQGFLTDNAAQVLSHGFAWLGGDFRNGPHDDLGHHGEVAIEGSGEIGMLYDGERGEIVSGTKFTPGTLDLGLLATDTA</sequence>
<proteinExistence type="predicted"/>
<dbReference type="Pfam" id="PF00781">
    <property type="entry name" value="DAGK_cat"/>
    <property type="match status" value="1"/>
</dbReference>
<organism evidence="2 3">
    <name type="scientific">Flavisphingopyxis soli</name>
    <dbReference type="NCBI Taxonomy" id="2601267"/>
    <lineage>
        <taxon>Bacteria</taxon>
        <taxon>Pseudomonadati</taxon>
        <taxon>Pseudomonadota</taxon>
        <taxon>Alphaproteobacteria</taxon>
        <taxon>Sphingomonadales</taxon>
        <taxon>Sphingopyxidaceae</taxon>
        <taxon>Flavisphingopyxis</taxon>
    </lineage>
</organism>
<dbReference type="PROSITE" id="PS50146">
    <property type="entry name" value="DAGK"/>
    <property type="match status" value="1"/>
</dbReference>
<evidence type="ECO:0000313" key="2">
    <source>
        <dbReference type="EMBL" id="TXC67792.1"/>
    </source>
</evidence>
<gene>
    <name evidence="2" type="ORF">FSZ31_12530</name>
</gene>
<dbReference type="AlphaFoldDB" id="A0A5C6U489"/>
<dbReference type="InterPro" id="IPR017438">
    <property type="entry name" value="ATP-NAD_kinase_N"/>
</dbReference>
<comment type="caution">
    <text evidence="2">The sequence shown here is derived from an EMBL/GenBank/DDBJ whole genome shotgun (WGS) entry which is preliminary data.</text>
</comment>
<dbReference type="GO" id="GO:0016301">
    <property type="term" value="F:kinase activity"/>
    <property type="evidence" value="ECO:0007669"/>
    <property type="project" value="UniProtKB-KW"/>
</dbReference>
<dbReference type="Gene3D" id="3.40.50.10330">
    <property type="entry name" value="Probable inorganic polyphosphate/atp-NAD kinase, domain 1"/>
    <property type="match status" value="1"/>
</dbReference>
<keyword evidence="3" id="KW-1185">Reference proteome</keyword>
<name>A0A5C6U489_9SPHN</name>
<feature type="domain" description="DAGKc" evidence="1">
    <location>
        <begin position="25"/>
        <end position="153"/>
    </location>
</feature>
<keyword evidence="2" id="KW-0808">Transferase</keyword>
<dbReference type="SUPFAM" id="SSF111331">
    <property type="entry name" value="NAD kinase/diacylglycerol kinase-like"/>
    <property type="match status" value="1"/>
</dbReference>
<dbReference type="InterPro" id="IPR016064">
    <property type="entry name" value="NAD/diacylglycerol_kinase_sf"/>
</dbReference>
<evidence type="ECO:0000259" key="1">
    <source>
        <dbReference type="PROSITE" id="PS50146"/>
    </source>
</evidence>
<protein>
    <submittedName>
        <fullName evidence="2">Sphingosine kinase</fullName>
    </submittedName>
</protein>